<dbReference type="PANTHER" id="PTHR46035:SF1">
    <property type="entry name" value="TETRATRICOPEPTIDE REPEAT PROTEIN 4"/>
    <property type="match status" value="1"/>
</dbReference>
<feature type="domain" description="Cns1/TTC4 wheel" evidence="4">
    <location>
        <begin position="238"/>
        <end position="348"/>
    </location>
</feature>
<keyword evidence="2" id="KW-0802">TPR repeat</keyword>
<dbReference type="GO" id="GO:0006457">
    <property type="term" value="P:protein folding"/>
    <property type="evidence" value="ECO:0007669"/>
    <property type="project" value="TreeGrafter"/>
</dbReference>
<dbReference type="KEGG" id="som:SOMG_03305"/>
<keyword evidence="3" id="KW-0175">Coiled coil</keyword>
<evidence type="ECO:0000256" key="2">
    <source>
        <dbReference type="ARBA" id="ARBA00022803"/>
    </source>
</evidence>
<organism evidence="5 6">
    <name type="scientific">Schizosaccharomyces osmophilus</name>
    <dbReference type="NCBI Taxonomy" id="2545709"/>
    <lineage>
        <taxon>Eukaryota</taxon>
        <taxon>Fungi</taxon>
        <taxon>Dikarya</taxon>
        <taxon>Ascomycota</taxon>
        <taxon>Taphrinomycotina</taxon>
        <taxon>Schizosaccharomycetes</taxon>
        <taxon>Schizosaccharomycetales</taxon>
        <taxon>Schizosaccharomycetaceae</taxon>
        <taxon>Schizosaccharomyces</taxon>
    </lineage>
</organism>
<evidence type="ECO:0000259" key="4">
    <source>
        <dbReference type="Pfam" id="PF18972"/>
    </source>
</evidence>
<dbReference type="Pfam" id="PF14559">
    <property type="entry name" value="TPR_19"/>
    <property type="match status" value="1"/>
</dbReference>
<proteinExistence type="predicted"/>
<name>A0AAE9WDS6_9SCHI</name>
<dbReference type="GO" id="GO:0005634">
    <property type="term" value="C:nucleus"/>
    <property type="evidence" value="ECO:0007669"/>
    <property type="project" value="TreeGrafter"/>
</dbReference>
<dbReference type="InterPro" id="IPR044059">
    <property type="entry name" value="Csn1/TTC4_wheel"/>
</dbReference>
<reference evidence="5 6" key="1">
    <citation type="journal article" date="2023" name="G3 (Bethesda)">
        <title>A high-quality reference genome for the fission yeast Schizosaccharomyces osmophilus.</title>
        <authorList>
            <person name="Jia G.S."/>
            <person name="Zhang W.C."/>
            <person name="Liang Y."/>
            <person name="Liu X.H."/>
            <person name="Rhind N."/>
            <person name="Pidoux A."/>
            <person name="Brysch-Herzberg M."/>
            <person name="Du L.L."/>
        </authorList>
    </citation>
    <scope>NUCLEOTIDE SEQUENCE [LARGE SCALE GENOMIC DNA]</scope>
    <source>
        <strain evidence="5 6">CBS 15793</strain>
    </source>
</reference>
<dbReference type="RefSeq" id="XP_056037605.1">
    <property type="nucleotide sequence ID" value="XM_056182096.1"/>
</dbReference>
<dbReference type="GO" id="GO:0051879">
    <property type="term" value="F:Hsp90 protein binding"/>
    <property type="evidence" value="ECO:0007669"/>
    <property type="project" value="InterPro"/>
</dbReference>
<dbReference type="GO" id="GO:0030544">
    <property type="term" value="F:Hsp70 protein binding"/>
    <property type="evidence" value="ECO:0007669"/>
    <property type="project" value="TreeGrafter"/>
</dbReference>
<evidence type="ECO:0000256" key="3">
    <source>
        <dbReference type="SAM" id="Coils"/>
    </source>
</evidence>
<evidence type="ECO:0000256" key="1">
    <source>
        <dbReference type="ARBA" id="ARBA00022737"/>
    </source>
</evidence>
<sequence length="354" mass="40457">MPESKNSEFDPNTKNKSADEMYTELNKIPFFMQSLDDVEEEEQSNAQLDALKALAYEGQPHEVAQNFREHGNECFVTKQYREAAEYYTKSLAEKCGKPEIEIPCYSNRAACNLIFENYRQVLNDCAQVLQRDPQHPKALFRSAKALVALKRYDEAERCVRLFSASQQGDPAVEALNKDLKRKRDTFEKFEAEKRRIAEERITTAKVVIEAMKERRIRTKTSEYPPDMGDAMVTMSTFNDPRSEMYLPTLLLYPLTLQSDFLPSVSENTTPQELLEMVFSEQAPWDSEFLYRPDSLDVFAATSTGGLMKVGKRVPMLQALIHPKAVLTDGLVQFHVVPTSQTSAFITSWKQNKSS</sequence>
<accession>A0AAE9WDS6</accession>
<keyword evidence="6" id="KW-1185">Reference proteome</keyword>
<evidence type="ECO:0000313" key="5">
    <source>
        <dbReference type="EMBL" id="WBW73362.1"/>
    </source>
</evidence>
<dbReference type="GO" id="GO:0005829">
    <property type="term" value="C:cytosol"/>
    <property type="evidence" value="ECO:0007669"/>
    <property type="project" value="TreeGrafter"/>
</dbReference>
<dbReference type="PANTHER" id="PTHR46035">
    <property type="entry name" value="TETRATRICOPEPTIDE REPEAT PROTEIN 4"/>
    <property type="match status" value="1"/>
</dbReference>
<dbReference type="AlphaFoldDB" id="A0AAE9WDS6"/>
<dbReference type="Gene3D" id="1.25.40.10">
    <property type="entry name" value="Tetratricopeptide repeat domain"/>
    <property type="match status" value="1"/>
</dbReference>
<evidence type="ECO:0000313" key="6">
    <source>
        <dbReference type="Proteomes" id="UP001212411"/>
    </source>
</evidence>
<dbReference type="SUPFAM" id="SSF48452">
    <property type="entry name" value="TPR-like"/>
    <property type="match status" value="1"/>
</dbReference>
<dbReference type="InterPro" id="IPR011990">
    <property type="entry name" value="TPR-like_helical_dom_sf"/>
</dbReference>
<dbReference type="GeneID" id="80876785"/>
<gene>
    <name evidence="5" type="primary">cns1</name>
    <name evidence="5" type="ORF">SOMG_03305</name>
</gene>
<feature type="coiled-coil region" evidence="3">
    <location>
        <begin position="172"/>
        <end position="199"/>
    </location>
</feature>
<dbReference type="Pfam" id="PF18972">
    <property type="entry name" value="Wheel"/>
    <property type="match status" value="1"/>
</dbReference>
<dbReference type="Proteomes" id="UP001212411">
    <property type="component" value="Chromosome 2"/>
</dbReference>
<keyword evidence="1" id="KW-0677">Repeat</keyword>
<dbReference type="EMBL" id="CP115612">
    <property type="protein sequence ID" value="WBW73362.1"/>
    <property type="molecule type" value="Genomic_DNA"/>
</dbReference>
<protein>
    <submittedName>
        <fullName evidence="5">HSP chaperone complex subunit Cns1</fullName>
    </submittedName>
</protein>